<keyword evidence="1" id="KW-0496">Mitochondrion</keyword>
<comment type="similarity">
    <text evidence="1">Belongs to the TIM50 family.</text>
</comment>
<feature type="region of interest" description="Disordered" evidence="2">
    <location>
        <begin position="1"/>
        <end position="35"/>
    </location>
</feature>
<dbReference type="InterPro" id="IPR023214">
    <property type="entry name" value="HAD_sf"/>
</dbReference>
<dbReference type="SMART" id="SM00577">
    <property type="entry name" value="CPDc"/>
    <property type="match status" value="1"/>
</dbReference>
<keyword evidence="5" id="KW-1185">Reference proteome</keyword>
<organism evidence="4 5">
    <name type="scientific">Linum tenue</name>
    <dbReference type="NCBI Taxonomy" id="586396"/>
    <lineage>
        <taxon>Eukaryota</taxon>
        <taxon>Viridiplantae</taxon>
        <taxon>Streptophyta</taxon>
        <taxon>Embryophyta</taxon>
        <taxon>Tracheophyta</taxon>
        <taxon>Spermatophyta</taxon>
        <taxon>Magnoliopsida</taxon>
        <taxon>eudicotyledons</taxon>
        <taxon>Gunneridae</taxon>
        <taxon>Pentapetalae</taxon>
        <taxon>rosids</taxon>
        <taxon>fabids</taxon>
        <taxon>Malpighiales</taxon>
        <taxon>Linaceae</taxon>
        <taxon>Linum</taxon>
    </lineage>
</organism>
<feature type="compositionally biased region" description="Acidic residues" evidence="2">
    <location>
        <begin position="18"/>
        <end position="33"/>
    </location>
</feature>
<dbReference type="PROSITE" id="PS50969">
    <property type="entry name" value="FCP1"/>
    <property type="match status" value="1"/>
</dbReference>
<keyword evidence="1" id="KW-0653">Protein transport</keyword>
<evidence type="ECO:0000259" key="3">
    <source>
        <dbReference type="PROSITE" id="PS50969"/>
    </source>
</evidence>
<keyword evidence="1" id="KW-0813">Transport</keyword>
<dbReference type="PANTHER" id="PTHR12210">
    <property type="entry name" value="DULLARD PROTEIN PHOSPHATASE"/>
    <property type="match status" value="1"/>
</dbReference>
<dbReference type="Pfam" id="PF03031">
    <property type="entry name" value="NIF"/>
    <property type="match status" value="1"/>
</dbReference>
<evidence type="ECO:0000256" key="1">
    <source>
        <dbReference type="RuleBase" id="RU365079"/>
    </source>
</evidence>
<keyword evidence="1" id="KW-0809">Transit peptide</keyword>
<evidence type="ECO:0000313" key="4">
    <source>
        <dbReference type="EMBL" id="CAI0465223.1"/>
    </source>
</evidence>
<comment type="subunit">
    <text evidence="1">Component of the TIM23 complex.</text>
</comment>
<keyword evidence="1" id="KW-0811">Translocation</keyword>
<dbReference type="InterPro" id="IPR036412">
    <property type="entry name" value="HAD-like_sf"/>
</dbReference>
<reference evidence="4" key="1">
    <citation type="submission" date="2022-08" db="EMBL/GenBank/DDBJ databases">
        <authorList>
            <person name="Gutierrez-Valencia J."/>
        </authorList>
    </citation>
    <scope>NUCLEOTIDE SEQUENCE</scope>
</reference>
<dbReference type="GO" id="GO:0005744">
    <property type="term" value="C:TIM23 mitochondrial import inner membrane translocase complex"/>
    <property type="evidence" value="ECO:0007669"/>
    <property type="project" value="UniProtKB-UniRule"/>
</dbReference>
<dbReference type="GO" id="GO:0015031">
    <property type="term" value="P:protein transport"/>
    <property type="evidence" value="ECO:0007669"/>
    <property type="project" value="UniProtKB-KW"/>
</dbReference>
<feature type="domain" description="FCP1 homology" evidence="3">
    <location>
        <begin position="34"/>
        <end position="219"/>
    </location>
</feature>
<dbReference type="SUPFAM" id="SSF56784">
    <property type="entry name" value="HAD-like"/>
    <property type="match status" value="1"/>
</dbReference>
<dbReference type="Gene3D" id="3.40.50.1000">
    <property type="entry name" value="HAD superfamily/HAD-like"/>
    <property type="match status" value="1"/>
</dbReference>
<dbReference type="InterPro" id="IPR050365">
    <property type="entry name" value="TIM50"/>
</dbReference>
<sequence>MDKESGLIQRKPRVLYSSDDDESYYSDDSADEDQGPKQKLLVLPLGGFLCARVYKKSKTKVRIPRNRQPDGDFEKFYVYKRPYCEDFVKFCLERFEVGIWSSASGWNTEETLECVIGGLENKLLFTWDQRKCTGPMYQSFLENKNKTLFLKDLSTLLVFLRIDGIDYKPSEALLIETDPYKSFLNPPDTSIFLDEYSVKNVSDDKLGPDGKLRKYLDNLSKAEDVPSFVKANPFGNPAITSSHPHWSSCSEMIRIYGD</sequence>
<comment type="function">
    <text evidence="1">Essential component of the TIM23 complex, a complex that mediates the translocation of transit peptide-containing proteins across the mitochondrial inner membrane.</text>
</comment>
<dbReference type="EMBL" id="CAMGYJ010000008">
    <property type="protein sequence ID" value="CAI0465223.1"/>
    <property type="molecule type" value="Genomic_DNA"/>
</dbReference>
<accession>A0AAV0P255</accession>
<comment type="subcellular location">
    <subcellularLocation>
        <location evidence="1">Mitochondrion inner membrane</location>
        <topology evidence="1">Single-pass membrane protein</topology>
    </subcellularLocation>
</comment>
<proteinExistence type="inferred from homology"/>
<dbReference type="InterPro" id="IPR004274">
    <property type="entry name" value="FCP1_dom"/>
</dbReference>
<gene>
    <name evidence="4" type="ORF">LITE_LOCUS36519</name>
</gene>
<evidence type="ECO:0000313" key="5">
    <source>
        <dbReference type="Proteomes" id="UP001154282"/>
    </source>
</evidence>
<name>A0AAV0P255_9ROSI</name>
<dbReference type="Proteomes" id="UP001154282">
    <property type="component" value="Unassembled WGS sequence"/>
</dbReference>
<evidence type="ECO:0000256" key="2">
    <source>
        <dbReference type="SAM" id="MobiDB-lite"/>
    </source>
</evidence>
<comment type="caution">
    <text evidence="4">The sequence shown here is derived from an EMBL/GenBank/DDBJ whole genome shotgun (WGS) entry which is preliminary data.</text>
</comment>
<dbReference type="AlphaFoldDB" id="A0AAV0P255"/>
<protein>
    <recommendedName>
        <fullName evidence="1">Mitochondrial import inner membrane translocase subunit TIM50</fullName>
    </recommendedName>
</protein>